<proteinExistence type="predicted"/>
<dbReference type="AlphaFoldDB" id="K0EXT0"/>
<gene>
    <name evidence="2" type="ORF">O3I_012150</name>
</gene>
<dbReference type="MEROPS" id="S12.003"/>
<reference evidence="2 3" key="1">
    <citation type="journal article" date="2012" name="J. Bacteriol.">
        <title>Complete genome sequence of Nocardia brasiliensis HUJEG-1.</title>
        <authorList>
            <person name="Vera-Cabrera L."/>
            <person name="Ortiz-Lopez R."/>
            <person name="Elizondo-Gonzalez R."/>
            <person name="Perez-Maya A.A."/>
            <person name="Ocampo-Candiani J."/>
        </authorList>
    </citation>
    <scope>NUCLEOTIDE SEQUENCE [LARGE SCALE GENOMIC DNA]</scope>
    <source>
        <strain evidence="3">ATCC 700358</strain>
    </source>
</reference>
<dbReference type="RefSeq" id="WP_014983246.1">
    <property type="nucleotide sequence ID" value="NC_018681.1"/>
</dbReference>
<dbReference type="Proteomes" id="UP000006304">
    <property type="component" value="Chromosome"/>
</dbReference>
<dbReference type="KEGG" id="nbr:O3I_012150"/>
<protein>
    <submittedName>
        <fullName evidence="2">Beta-lactamase</fullName>
    </submittedName>
</protein>
<keyword evidence="3" id="KW-1185">Reference proteome</keyword>
<name>K0EXT0_NOCB7</name>
<organism evidence="2 3">
    <name type="scientific">Nocardia brasiliensis (strain ATCC 700358 / HUJEG-1)</name>
    <dbReference type="NCBI Taxonomy" id="1133849"/>
    <lineage>
        <taxon>Bacteria</taxon>
        <taxon>Bacillati</taxon>
        <taxon>Actinomycetota</taxon>
        <taxon>Actinomycetes</taxon>
        <taxon>Mycobacteriales</taxon>
        <taxon>Nocardiaceae</taxon>
        <taxon>Nocardia</taxon>
    </lineage>
</organism>
<dbReference type="SUPFAM" id="SSF56601">
    <property type="entry name" value="beta-lactamase/transpeptidase-like"/>
    <property type="match status" value="1"/>
</dbReference>
<accession>K0EXT0</accession>
<dbReference type="EMBL" id="CP003876">
    <property type="protein sequence ID" value="AFU00391.1"/>
    <property type="molecule type" value="Genomic_DNA"/>
</dbReference>
<dbReference type="Gene3D" id="3.40.710.10">
    <property type="entry name" value="DD-peptidase/beta-lactamase superfamily"/>
    <property type="match status" value="1"/>
</dbReference>
<dbReference type="InterPro" id="IPR012338">
    <property type="entry name" value="Beta-lactam/transpept-like"/>
</dbReference>
<dbReference type="STRING" id="1133849.O3I_012150"/>
<evidence type="ECO:0000313" key="3">
    <source>
        <dbReference type="Proteomes" id="UP000006304"/>
    </source>
</evidence>
<evidence type="ECO:0000259" key="1">
    <source>
        <dbReference type="Pfam" id="PF00144"/>
    </source>
</evidence>
<dbReference type="Pfam" id="PF00144">
    <property type="entry name" value="Beta-lactamase"/>
    <property type="match status" value="1"/>
</dbReference>
<dbReference type="eggNOG" id="COG1680">
    <property type="taxonomic scope" value="Bacteria"/>
</dbReference>
<feature type="domain" description="Beta-lactamase-related" evidence="1">
    <location>
        <begin position="55"/>
        <end position="380"/>
    </location>
</feature>
<dbReference type="PANTHER" id="PTHR46825">
    <property type="entry name" value="D-ALANYL-D-ALANINE-CARBOXYPEPTIDASE/ENDOPEPTIDASE AMPH"/>
    <property type="match status" value="1"/>
</dbReference>
<dbReference type="InterPro" id="IPR050491">
    <property type="entry name" value="AmpC-like"/>
</dbReference>
<evidence type="ECO:0000313" key="2">
    <source>
        <dbReference type="EMBL" id="AFU00391.1"/>
    </source>
</evidence>
<dbReference type="PANTHER" id="PTHR46825:SF7">
    <property type="entry name" value="D-ALANYL-D-ALANINE CARBOXYPEPTIDASE"/>
    <property type="match status" value="1"/>
</dbReference>
<sequence length="401" mass="42083">MFGTAGSMLVVAAFVTTACQPDQPVAAPSATTSATAADATTLQRDADAIRDVGITGVQARLVAADGNSTVVTSGVADTVSRSPVSGEGYFRTASATKTFTATVLLQLVGEGEIALDDTVEKWLPGVVRGNGNDGTKITVRQLLNHTSGLTYPNPYELASPEDFHRYALTAPPPADQVVAAAVQSPPNFAPGSGWSYSNTGYLLAGMIIEKVTGTPWYEEVDRRIITPLGLAHTSYPGSAVTVPAPHATGYTQWPTGGLVDTTDNRIGVFAAAAGALITTTADLNTFFRALLGGKLLHPEQLAEMKTTVDTDPEVKSVFPGARYGLGLFSIELSCGGRYWMHGGDIPGYKTRDGVTDDGTRSVVVSMSTLLQDTEDHQIAQENTAMALVDHALCRTGNSTTR</sequence>
<dbReference type="HOGENOM" id="CLU_020027_2_3_11"/>
<dbReference type="InterPro" id="IPR001466">
    <property type="entry name" value="Beta-lactam-related"/>
</dbReference>